<dbReference type="InterPro" id="IPR035959">
    <property type="entry name" value="RutC-like_sf"/>
</dbReference>
<evidence type="ECO:0000313" key="1">
    <source>
        <dbReference type="EMBL" id="MBP2239039.1"/>
    </source>
</evidence>
<reference evidence="1 2" key="1">
    <citation type="submission" date="2021-03" db="EMBL/GenBank/DDBJ databases">
        <title>Genomic Encyclopedia of Type Strains, Phase IV (KMG-IV): sequencing the most valuable type-strain genomes for metagenomic binning, comparative biology and taxonomic classification.</title>
        <authorList>
            <person name="Goeker M."/>
        </authorList>
    </citation>
    <scope>NUCLEOTIDE SEQUENCE [LARGE SCALE GENOMIC DNA]</scope>
    <source>
        <strain evidence="1 2">DSM 13372</strain>
    </source>
</reference>
<dbReference type="PANTHER" id="PTHR43760">
    <property type="entry name" value="ENDORIBONUCLEASE-RELATED"/>
    <property type="match status" value="1"/>
</dbReference>
<sequence>MPNGNYVLAKRHHDVVFTSGMTPRANGILTHTGTFTNDVDLEDCKEAVELAASNAMAAARRLLNGKERIDSILAMTVFVSASGDFNQHSRIADHASNYLFRELGERGIGVRAAVGVASLPGGAIVEIQITASVADG</sequence>
<dbReference type="PANTHER" id="PTHR43760:SF1">
    <property type="entry name" value="ENDORIBONUCLEASE L-PSP_CHORISMATE MUTASE-LIKE DOMAIN-CONTAINING PROTEIN"/>
    <property type="match status" value="1"/>
</dbReference>
<organism evidence="1 2">
    <name type="scientific">Sinorhizobium kostiense</name>
    <dbReference type="NCBI Taxonomy" id="76747"/>
    <lineage>
        <taxon>Bacteria</taxon>
        <taxon>Pseudomonadati</taxon>
        <taxon>Pseudomonadota</taxon>
        <taxon>Alphaproteobacteria</taxon>
        <taxon>Hyphomicrobiales</taxon>
        <taxon>Rhizobiaceae</taxon>
        <taxon>Sinorhizobium/Ensifer group</taxon>
        <taxon>Sinorhizobium</taxon>
    </lineage>
</organism>
<protein>
    <submittedName>
        <fullName evidence="1">Enamine deaminase RidA (YjgF/YER057c/UK114 family)</fullName>
    </submittedName>
</protein>
<gene>
    <name evidence="1" type="ORF">J2Z31_005580</name>
</gene>
<keyword evidence="2" id="KW-1185">Reference proteome</keyword>
<dbReference type="Pfam" id="PF01042">
    <property type="entry name" value="Ribonuc_L-PSP"/>
    <property type="match status" value="1"/>
</dbReference>
<dbReference type="EMBL" id="JAGILA010000010">
    <property type="protein sequence ID" value="MBP2239039.1"/>
    <property type="molecule type" value="Genomic_DNA"/>
</dbReference>
<comment type="caution">
    <text evidence="1">The sequence shown here is derived from an EMBL/GenBank/DDBJ whole genome shotgun (WGS) entry which is preliminary data.</text>
</comment>
<dbReference type="InterPro" id="IPR013813">
    <property type="entry name" value="Endoribo_LPSP/chorism_mut-like"/>
</dbReference>
<evidence type="ECO:0000313" key="2">
    <source>
        <dbReference type="Proteomes" id="UP000730739"/>
    </source>
</evidence>
<proteinExistence type="predicted"/>
<dbReference type="CDD" id="cd02199">
    <property type="entry name" value="YjgF_YER057c_UK114_like_1"/>
    <property type="match status" value="1"/>
</dbReference>
<dbReference type="SUPFAM" id="SSF55298">
    <property type="entry name" value="YjgF-like"/>
    <property type="match status" value="1"/>
</dbReference>
<dbReference type="Proteomes" id="UP000730739">
    <property type="component" value="Unassembled WGS sequence"/>
</dbReference>
<name>A0ABS4R9Q2_9HYPH</name>
<dbReference type="Gene3D" id="3.30.1330.40">
    <property type="entry name" value="RutC-like"/>
    <property type="match status" value="1"/>
</dbReference>
<accession>A0ABS4R9Q2</accession>
<dbReference type="RefSeq" id="WP_209606485.1">
    <property type="nucleotide sequence ID" value="NZ_JAGILA010000010.1"/>
</dbReference>
<dbReference type="InterPro" id="IPR006175">
    <property type="entry name" value="YjgF/YER057c/UK114"/>
</dbReference>